<dbReference type="AlphaFoldDB" id="H2XLA8"/>
<keyword evidence="2" id="KW-1185">Reference proteome</keyword>
<reference evidence="1" key="4">
    <citation type="submission" date="2025-09" db="UniProtKB">
        <authorList>
            <consortium name="Ensembl"/>
        </authorList>
    </citation>
    <scope>IDENTIFICATION</scope>
</reference>
<evidence type="ECO:0000313" key="1">
    <source>
        <dbReference type="Ensembl" id="ENSCINP00000030440.1"/>
    </source>
</evidence>
<evidence type="ECO:0000313" key="2">
    <source>
        <dbReference type="Proteomes" id="UP000008144"/>
    </source>
</evidence>
<reference evidence="1" key="2">
    <citation type="journal article" date="2008" name="Genome Biol.">
        <title>Improved genome assembly and evidence-based global gene model set for the chordate Ciona intestinalis: new insight into intron and operon populations.</title>
        <authorList>
            <person name="Satou Y."/>
            <person name="Mineta K."/>
            <person name="Ogasawara M."/>
            <person name="Sasakura Y."/>
            <person name="Shoguchi E."/>
            <person name="Ueno K."/>
            <person name="Yamada L."/>
            <person name="Matsumoto J."/>
            <person name="Wasserscheid J."/>
            <person name="Dewar K."/>
            <person name="Wiley G.B."/>
            <person name="Macmil S.L."/>
            <person name="Roe B.A."/>
            <person name="Zeller R.W."/>
            <person name="Hastings K.E."/>
            <person name="Lemaire P."/>
            <person name="Lindquist E."/>
            <person name="Endo T."/>
            <person name="Hotta K."/>
            <person name="Inaba K."/>
        </authorList>
    </citation>
    <scope>NUCLEOTIDE SEQUENCE [LARGE SCALE GENOMIC DNA]</scope>
    <source>
        <strain evidence="1">wild type</strain>
    </source>
</reference>
<sequence length="40" mass="4743">MVVVMKRFYNSLITTSFFSHPTIHCKLIMPRKLESVMRLS</sequence>
<dbReference type="HOGENOM" id="CLU_3299051_0_0_1"/>
<organism evidence="1 2">
    <name type="scientific">Ciona intestinalis</name>
    <name type="common">Transparent sea squirt</name>
    <name type="synonym">Ascidia intestinalis</name>
    <dbReference type="NCBI Taxonomy" id="7719"/>
    <lineage>
        <taxon>Eukaryota</taxon>
        <taxon>Metazoa</taxon>
        <taxon>Chordata</taxon>
        <taxon>Tunicata</taxon>
        <taxon>Ascidiacea</taxon>
        <taxon>Phlebobranchia</taxon>
        <taxon>Cionidae</taxon>
        <taxon>Ciona</taxon>
    </lineage>
</organism>
<dbReference type="Ensembl" id="ENSCINT00000033757.1">
    <property type="protein sequence ID" value="ENSCINP00000030440.1"/>
    <property type="gene ID" value="ENSCING00000020055.1"/>
</dbReference>
<protein>
    <submittedName>
        <fullName evidence="1">Uncharacterized protein</fullName>
    </submittedName>
</protein>
<dbReference type="EMBL" id="EAAA01000386">
    <property type="status" value="NOT_ANNOTATED_CDS"/>
    <property type="molecule type" value="Genomic_DNA"/>
</dbReference>
<proteinExistence type="predicted"/>
<accession>H2XLA8</accession>
<dbReference type="Proteomes" id="UP000008144">
    <property type="component" value="Chromosome 1"/>
</dbReference>
<reference evidence="2" key="1">
    <citation type="journal article" date="2002" name="Science">
        <title>The draft genome of Ciona intestinalis: insights into chordate and vertebrate origins.</title>
        <authorList>
            <person name="Dehal P."/>
            <person name="Satou Y."/>
            <person name="Campbell R.K."/>
            <person name="Chapman J."/>
            <person name="Degnan B."/>
            <person name="De Tomaso A."/>
            <person name="Davidson B."/>
            <person name="Di Gregorio A."/>
            <person name="Gelpke M."/>
            <person name="Goodstein D.M."/>
            <person name="Harafuji N."/>
            <person name="Hastings K.E."/>
            <person name="Ho I."/>
            <person name="Hotta K."/>
            <person name="Huang W."/>
            <person name="Kawashima T."/>
            <person name="Lemaire P."/>
            <person name="Martinez D."/>
            <person name="Meinertzhagen I.A."/>
            <person name="Necula S."/>
            <person name="Nonaka M."/>
            <person name="Putnam N."/>
            <person name="Rash S."/>
            <person name="Saiga H."/>
            <person name="Satake M."/>
            <person name="Terry A."/>
            <person name="Yamada L."/>
            <person name="Wang H.G."/>
            <person name="Awazu S."/>
            <person name="Azumi K."/>
            <person name="Boore J."/>
            <person name="Branno M."/>
            <person name="Chin-Bow S."/>
            <person name="DeSantis R."/>
            <person name="Doyle S."/>
            <person name="Francino P."/>
            <person name="Keys D.N."/>
            <person name="Haga S."/>
            <person name="Hayashi H."/>
            <person name="Hino K."/>
            <person name="Imai K.S."/>
            <person name="Inaba K."/>
            <person name="Kano S."/>
            <person name="Kobayashi K."/>
            <person name="Kobayashi M."/>
            <person name="Lee B.I."/>
            <person name="Makabe K.W."/>
            <person name="Manohar C."/>
            <person name="Matassi G."/>
            <person name="Medina M."/>
            <person name="Mochizuki Y."/>
            <person name="Mount S."/>
            <person name="Morishita T."/>
            <person name="Miura S."/>
            <person name="Nakayama A."/>
            <person name="Nishizaka S."/>
            <person name="Nomoto H."/>
            <person name="Ohta F."/>
            <person name="Oishi K."/>
            <person name="Rigoutsos I."/>
            <person name="Sano M."/>
            <person name="Sasaki A."/>
            <person name="Sasakura Y."/>
            <person name="Shoguchi E."/>
            <person name="Shin-i T."/>
            <person name="Spagnuolo A."/>
            <person name="Stainier D."/>
            <person name="Suzuki M.M."/>
            <person name="Tassy O."/>
            <person name="Takatori N."/>
            <person name="Tokuoka M."/>
            <person name="Yagi K."/>
            <person name="Yoshizaki F."/>
            <person name="Wada S."/>
            <person name="Zhang C."/>
            <person name="Hyatt P.D."/>
            <person name="Larimer F."/>
            <person name="Detter C."/>
            <person name="Doggett N."/>
            <person name="Glavina T."/>
            <person name="Hawkins T."/>
            <person name="Richardson P."/>
            <person name="Lucas S."/>
            <person name="Kohara Y."/>
            <person name="Levine M."/>
            <person name="Satoh N."/>
            <person name="Rokhsar D.S."/>
        </authorList>
    </citation>
    <scope>NUCLEOTIDE SEQUENCE [LARGE SCALE GENOMIC DNA]</scope>
</reference>
<name>H2XLA8_CIOIN</name>
<reference evidence="1" key="3">
    <citation type="submission" date="2025-08" db="UniProtKB">
        <authorList>
            <consortium name="Ensembl"/>
        </authorList>
    </citation>
    <scope>IDENTIFICATION</scope>
</reference>
<dbReference type="InParanoid" id="H2XLA8"/>